<dbReference type="EMBL" id="JH651379">
    <property type="protein sequence ID" value="EIJ40201.1"/>
    <property type="molecule type" value="Genomic_DNA"/>
</dbReference>
<evidence type="ECO:0000256" key="2">
    <source>
        <dbReference type="ARBA" id="ARBA00023315"/>
    </source>
</evidence>
<dbReference type="Proteomes" id="UP000004690">
    <property type="component" value="Unassembled WGS sequence"/>
</dbReference>
<dbReference type="OrthoDB" id="9803233at2"/>
<dbReference type="STRING" id="926559.JoomaDRAFT_3255"/>
<keyword evidence="5" id="KW-1185">Reference proteome</keyword>
<sequence length="150" mass="17019">MITLLRTNSSHPDFKSLVQYLDVYLAEMDGEAHNFYSQYNKIDNLKEVVLAYKNNEAIACGAFKLYDTDIVEIKRMYVNPICRGEGVASMVLMELEDWAKELGFKQAVLETGSKYKDAIALYLKNGYEQIPNYGQYVGSNLSACFKKASL</sequence>
<dbReference type="Pfam" id="PF00583">
    <property type="entry name" value="Acetyltransf_1"/>
    <property type="match status" value="1"/>
</dbReference>
<dbReference type="AlphaFoldDB" id="I3C9A8"/>
<keyword evidence="1 4" id="KW-0808">Transferase</keyword>
<dbReference type="PROSITE" id="PS51186">
    <property type="entry name" value="GNAT"/>
    <property type="match status" value="1"/>
</dbReference>
<protein>
    <submittedName>
        <fullName evidence="4">Acetyltransferase, N-acetylglutamate synthase</fullName>
    </submittedName>
</protein>
<dbReference type="HOGENOM" id="CLU_013985_11_8_10"/>
<dbReference type="PANTHER" id="PTHR43877:SF2">
    <property type="entry name" value="AMINOALKYLPHOSPHONATE N-ACETYLTRANSFERASE-RELATED"/>
    <property type="match status" value="1"/>
</dbReference>
<evidence type="ECO:0000256" key="1">
    <source>
        <dbReference type="ARBA" id="ARBA00022679"/>
    </source>
</evidence>
<accession>I3C9A8</accession>
<gene>
    <name evidence="4" type="ORF">JoomaDRAFT_3255</name>
</gene>
<dbReference type="RefSeq" id="WP_008614307.1">
    <property type="nucleotide sequence ID" value="NZ_JH651379.1"/>
</dbReference>
<dbReference type="GO" id="GO:0016747">
    <property type="term" value="F:acyltransferase activity, transferring groups other than amino-acyl groups"/>
    <property type="evidence" value="ECO:0007669"/>
    <property type="project" value="InterPro"/>
</dbReference>
<reference evidence="4 5" key="1">
    <citation type="submission" date="2012-02" db="EMBL/GenBank/DDBJ databases">
        <title>Improved High-Quality Draft genome of Joostella marina DSM 19592.</title>
        <authorList>
            <consortium name="US DOE Joint Genome Institute (JGI-PGF)"/>
            <person name="Lucas S."/>
            <person name="Copeland A."/>
            <person name="Lapidus A."/>
            <person name="Bruce D."/>
            <person name="Goodwin L."/>
            <person name="Pitluck S."/>
            <person name="Peters L."/>
            <person name="Chertkov O."/>
            <person name="Ovchinnikova G."/>
            <person name="Kyrpides N."/>
            <person name="Mavromatis K."/>
            <person name="Detter J.C."/>
            <person name="Han C."/>
            <person name="Land M."/>
            <person name="Hauser L."/>
            <person name="Markowitz V."/>
            <person name="Cheng J.-F."/>
            <person name="Hugenholtz P."/>
            <person name="Woyke T."/>
            <person name="Wu D."/>
            <person name="Tindall B."/>
            <person name="Brambilla E."/>
            <person name="Klenk H.-P."/>
            <person name="Eisen J.A."/>
        </authorList>
    </citation>
    <scope>NUCLEOTIDE SEQUENCE [LARGE SCALE GENOMIC DNA]</scope>
    <source>
        <strain evidence="4 5">DSM 19592</strain>
    </source>
</reference>
<evidence type="ECO:0000313" key="4">
    <source>
        <dbReference type="EMBL" id="EIJ40201.1"/>
    </source>
</evidence>
<dbReference type="InterPro" id="IPR000182">
    <property type="entry name" value="GNAT_dom"/>
</dbReference>
<organism evidence="4 5">
    <name type="scientific">Galbibacter orientalis DSM 19592</name>
    <dbReference type="NCBI Taxonomy" id="926559"/>
    <lineage>
        <taxon>Bacteria</taxon>
        <taxon>Pseudomonadati</taxon>
        <taxon>Bacteroidota</taxon>
        <taxon>Flavobacteriia</taxon>
        <taxon>Flavobacteriales</taxon>
        <taxon>Flavobacteriaceae</taxon>
        <taxon>Galbibacter</taxon>
    </lineage>
</organism>
<dbReference type="eggNOG" id="COG0456">
    <property type="taxonomic scope" value="Bacteria"/>
</dbReference>
<feature type="domain" description="N-acetyltransferase" evidence="3">
    <location>
        <begin position="3"/>
        <end position="150"/>
    </location>
</feature>
<name>I3C9A8_9FLAO</name>
<proteinExistence type="predicted"/>
<dbReference type="InterPro" id="IPR016181">
    <property type="entry name" value="Acyl_CoA_acyltransferase"/>
</dbReference>
<dbReference type="Gene3D" id="3.40.630.30">
    <property type="match status" value="1"/>
</dbReference>
<evidence type="ECO:0000313" key="5">
    <source>
        <dbReference type="Proteomes" id="UP000004690"/>
    </source>
</evidence>
<dbReference type="SUPFAM" id="SSF55729">
    <property type="entry name" value="Acyl-CoA N-acyltransferases (Nat)"/>
    <property type="match status" value="1"/>
</dbReference>
<dbReference type="PANTHER" id="PTHR43877">
    <property type="entry name" value="AMINOALKYLPHOSPHONATE N-ACETYLTRANSFERASE-RELATED-RELATED"/>
    <property type="match status" value="1"/>
</dbReference>
<evidence type="ECO:0000259" key="3">
    <source>
        <dbReference type="PROSITE" id="PS51186"/>
    </source>
</evidence>
<dbReference type="InterPro" id="IPR050832">
    <property type="entry name" value="Bact_Acetyltransf"/>
</dbReference>
<keyword evidence="2" id="KW-0012">Acyltransferase</keyword>
<dbReference type="CDD" id="cd04301">
    <property type="entry name" value="NAT_SF"/>
    <property type="match status" value="1"/>
</dbReference>